<dbReference type="EMBL" id="LAZR01058268">
    <property type="protein sequence ID" value="KKK70265.1"/>
    <property type="molecule type" value="Genomic_DNA"/>
</dbReference>
<protein>
    <submittedName>
        <fullName evidence="2">Uncharacterized protein</fullName>
    </submittedName>
</protein>
<gene>
    <name evidence="2" type="ORF">LCGC14_2925700</name>
</gene>
<feature type="transmembrane region" description="Helical" evidence="1">
    <location>
        <begin position="20"/>
        <end position="40"/>
    </location>
</feature>
<keyword evidence="1" id="KW-0812">Transmembrane</keyword>
<feature type="non-terminal residue" evidence="2">
    <location>
        <position position="47"/>
    </location>
</feature>
<proteinExistence type="predicted"/>
<sequence length="47" mass="5399">MDGGSEANPYIQLFIEQFGYYGIVIAKFPPFAILGVVIYFRWDQLNP</sequence>
<reference evidence="2" key="1">
    <citation type="journal article" date="2015" name="Nature">
        <title>Complex archaea that bridge the gap between prokaryotes and eukaryotes.</title>
        <authorList>
            <person name="Spang A."/>
            <person name="Saw J.H."/>
            <person name="Jorgensen S.L."/>
            <person name="Zaremba-Niedzwiedzka K."/>
            <person name="Martijn J."/>
            <person name="Lind A.E."/>
            <person name="van Eijk R."/>
            <person name="Schleper C."/>
            <person name="Guy L."/>
            <person name="Ettema T.J."/>
        </authorList>
    </citation>
    <scope>NUCLEOTIDE SEQUENCE</scope>
</reference>
<keyword evidence="1" id="KW-1133">Transmembrane helix</keyword>
<dbReference type="AlphaFoldDB" id="A0A0F8Y982"/>
<evidence type="ECO:0000313" key="2">
    <source>
        <dbReference type="EMBL" id="KKK70265.1"/>
    </source>
</evidence>
<keyword evidence="1" id="KW-0472">Membrane</keyword>
<name>A0A0F8Y982_9ZZZZ</name>
<accession>A0A0F8Y982</accession>
<organism evidence="2">
    <name type="scientific">marine sediment metagenome</name>
    <dbReference type="NCBI Taxonomy" id="412755"/>
    <lineage>
        <taxon>unclassified sequences</taxon>
        <taxon>metagenomes</taxon>
        <taxon>ecological metagenomes</taxon>
    </lineage>
</organism>
<evidence type="ECO:0000256" key="1">
    <source>
        <dbReference type="SAM" id="Phobius"/>
    </source>
</evidence>
<comment type="caution">
    <text evidence="2">The sequence shown here is derived from an EMBL/GenBank/DDBJ whole genome shotgun (WGS) entry which is preliminary data.</text>
</comment>